<gene>
    <name evidence="4" type="ORF">XYLVIOL_LOCUS2949</name>
</gene>
<dbReference type="InterPro" id="IPR036870">
    <property type="entry name" value="Ribosomal_bS18_sf"/>
</dbReference>
<name>A0ABP1NDN8_XYLVO</name>
<reference evidence="4 5" key="1">
    <citation type="submission" date="2024-08" db="EMBL/GenBank/DDBJ databases">
        <authorList>
            <person name="Will J Nash"/>
            <person name="Angela Man"/>
            <person name="Seanna McTaggart"/>
            <person name="Kendall Baker"/>
            <person name="Tom Barker"/>
            <person name="Leah Catchpole"/>
            <person name="Alex Durrant"/>
            <person name="Karim Gharbi"/>
            <person name="Naomi Irish"/>
            <person name="Gemy Kaithakottil"/>
            <person name="Debby Ku"/>
            <person name="Aaliyah Providence"/>
            <person name="Felix Shaw"/>
            <person name="David Swarbreck"/>
            <person name="Chris Watkins"/>
            <person name="Ann M. McCartney"/>
            <person name="Giulio Formenti"/>
            <person name="Alice Mouton"/>
            <person name="Noel Vella"/>
            <person name="Bjorn M von Reumont"/>
            <person name="Adriana Vella"/>
            <person name="Wilfried Haerty"/>
        </authorList>
    </citation>
    <scope>NUCLEOTIDE SEQUENCE [LARGE SCALE GENOMIC DNA]</scope>
</reference>
<dbReference type="Proteomes" id="UP001642520">
    <property type="component" value="Unassembled WGS sequence"/>
</dbReference>
<evidence type="ECO:0008006" key="6">
    <source>
        <dbReference type="Google" id="ProtNLM"/>
    </source>
</evidence>
<comment type="caution">
    <text evidence="4">The sequence shown here is derived from an EMBL/GenBank/DDBJ whole genome shotgun (WGS) entry which is preliminary data.</text>
</comment>
<evidence type="ECO:0000256" key="1">
    <source>
        <dbReference type="ARBA" id="ARBA00005589"/>
    </source>
</evidence>
<keyword evidence="5" id="KW-1185">Reference proteome</keyword>
<dbReference type="Gene3D" id="4.10.640.10">
    <property type="entry name" value="Ribosomal protein S18"/>
    <property type="match status" value="1"/>
</dbReference>
<dbReference type="PANTHER" id="PTHR13479">
    <property type="entry name" value="30S RIBOSOMAL PROTEIN S18"/>
    <property type="match status" value="1"/>
</dbReference>
<dbReference type="Pfam" id="PF01084">
    <property type="entry name" value="Ribosomal_S18"/>
    <property type="match status" value="1"/>
</dbReference>
<keyword evidence="2" id="KW-0689">Ribosomal protein</keyword>
<proteinExistence type="inferred from homology"/>
<protein>
    <recommendedName>
        <fullName evidence="6">28S ribosomal protein S18c, mitochondrial</fullName>
    </recommendedName>
</protein>
<sequence>MAALLMQPCTSRTTIEYEQFFTELLQNNNLNFGKSKTNEACSESVPNEDTDLQNSDMPINIESPFKKEQKLCILCRLNINPDYKNVRLLSQFQSRYTGRIYGKHITGLCEHKHNKLVQEIKKAQIAGLMGYMTKDPRFVNDPPLFNPNFPFRSHKY</sequence>
<evidence type="ECO:0000313" key="5">
    <source>
        <dbReference type="Proteomes" id="UP001642520"/>
    </source>
</evidence>
<comment type="similarity">
    <text evidence="1">Belongs to the bacterial ribosomal protein bS18 family.</text>
</comment>
<accession>A0ABP1NDN8</accession>
<dbReference type="PANTHER" id="PTHR13479:SF40">
    <property type="entry name" value="SMALL RIBOSOMAL SUBUNIT PROTEIN BS18M"/>
    <property type="match status" value="1"/>
</dbReference>
<dbReference type="EMBL" id="CAXAJV020001288">
    <property type="protein sequence ID" value="CAL7937863.1"/>
    <property type="molecule type" value="Genomic_DNA"/>
</dbReference>
<keyword evidence="3" id="KW-0687">Ribonucleoprotein</keyword>
<organism evidence="4 5">
    <name type="scientific">Xylocopa violacea</name>
    <name type="common">Violet carpenter bee</name>
    <name type="synonym">Apis violacea</name>
    <dbReference type="NCBI Taxonomy" id="135666"/>
    <lineage>
        <taxon>Eukaryota</taxon>
        <taxon>Metazoa</taxon>
        <taxon>Ecdysozoa</taxon>
        <taxon>Arthropoda</taxon>
        <taxon>Hexapoda</taxon>
        <taxon>Insecta</taxon>
        <taxon>Pterygota</taxon>
        <taxon>Neoptera</taxon>
        <taxon>Endopterygota</taxon>
        <taxon>Hymenoptera</taxon>
        <taxon>Apocrita</taxon>
        <taxon>Aculeata</taxon>
        <taxon>Apoidea</taxon>
        <taxon>Anthophila</taxon>
        <taxon>Apidae</taxon>
        <taxon>Xylocopa</taxon>
        <taxon>Xylocopa</taxon>
    </lineage>
</organism>
<dbReference type="InterPro" id="IPR001648">
    <property type="entry name" value="Ribosomal_bS18"/>
</dbReference>
<evidence type="ECO:0000256" key="2">
    <source>
        <dbReference type="ARBA" id="ARBA00022980"/>
    </source>
</evidence>
<evidence type="ECO:0000313" key="4">
    <source>
        <dbReference type="EMBL" id="CAL7937863.1"/>
    </source>
</evidence>
<dbReference type="SUPFAM" id="SSF46911">
    <property type="entry name" value="Ribosomal protein S18"/>
    <property type="match status" value="1"/>
</dbReference>
<evidence type="ECO:0000256" key="3">
    <source>
        <dbReference type="ARBA" id="ARBA00023274"/>
    </source>
</evidence>